<name>U5DB58_9CHRO</name>
<dbReference type="SUPFAM" id="SSF50249">
    <property type="entry name" value="Nucleic acid-binding proteins"/>
    <property type="match status" value="1"/>
</dbReference>
<dbReference type="GO" id="GO:0006310">
    <property type="term" value="P:DNA recombination"/>
    <property type="evidence" value="ECO:0007669"/>
    <property type="project" value="UniProtKB-UniRule"/>
</dbReference>
<dbReference type="Pfam" id="PF02565">
    <property type="entry name" value="RecO_C"/>
    <property type="match status" value="1"/>
</dbReference>
<dbReference type="EMBL" id="ASSJ01000041">
    <property type="protein sequence ID" value="ERN41778.1"/>
    <property type="molecule type" value="Genomic_DNA"/>
</dbReference>
<dbReference type="OrthoDB" id="9797083at2"/>
<dbReference type="NCBIfam" id="TIGR00613">
    <property type="entry name" value="reco"/>
    <property type="match status" value="1"/>
</dbReference>
<dbReference type="eggNOG" id="COG1381">
    <property type="taxonomic scope" value="Bacteria"/>
</dbReference>
<dbReference type="GO" id="GO:0043590">
    <property type="term" value="C:bacterial nucleoid"/>
    <property type="evidence" value="ECO:0007669"/>
    <property type="project" value="TreeGrafter"/>
</dbReference>
<comment type="function">
    <text evidence="7">Involved in DNA repair and RecF pathway recombination.</text>
</comment>
<accession>U5DB58</accession>
<evidence type="ECO:0000256" key="7">
    <source>
        <dbReference type="HAMAP-Rule" id="MF_00201"/>
    </source>
</evidence>
<evidence type="ECO:0000313" key="9">
    <source>
        <dbReference type="EMBL" id="ERN41778.1"/>
    </source>
</evidence>
<dbReference type="RefSeq" id="WP_022606360.1">
    <property type="nucleotide sequence ID" value="NZ_ASSJ01000041.1"/>
</dbReference>
<sequence>MSRTYRATGITLRSTSYGEADRLLTVLTPEFGLVRAVANGARKPTSSLRGRCEPLAVNHWLFVRGRSLDKVSQVERIRSFTGVGCDLGKLAAYQYLTEIALYVSASDRSQADLYSLLLEHLHRLERVSERDPQHLQPYLAQGTFHLLAVAGIAPQVRMCCRTQEPIAIDTCDPGWRVGFSPELGGTVARADDRLARQPAGGTAAPSAEAPRARSNTRLRACELMLLQALASPTLPEVITSSTESGCEVDRAAWSRVERVLRNYAQYHCGRPIRSAALLDEIAAGAEPPSTVRPSPADPASTR</sequence>
<dbReference type="InterPro" id="IPR003717">
    <property type="entry name" value="RecO"/>
</dbReference>
<evidence type="ECO:0000256" key="6">
    <source>
        <dbReference type="ARBA" id="ARBA00033409"/>
    </source>
</evidence>
<protein>
    <recommendedName>
        <fullName evidence="2 7">DNA repair protein RecO</fullName>
    </recommendedName>
    <alternativeName>
        <fullName evidence="6 7">Recombination protein O</fullName>
    </alternativeName>
</protein>
<dbReference type="InterPro" id="IPR037278">
    <property type="entry name" value="ARFGAP/RecO"/>
</dbReference>
<keyword evidence="10" id="KW-1185">Reference proteome</keyword>
<gene>
    <name evidence="7" type="primary">recO</name>
    <name evidence="9" type="ORF">KR51_00016280</name>
</gene>
<dbReference type="GO" id="GO:0006302">
    <property type="term" value="P:double-strand break repair"/>
    <property type="evidence" value="ECO:0007669"/>
    <property type="project" value="TreeGrafter"/>
</dbReference>
<comment type="caution">
    <text evidence="9">The sequence shown here is derived from an EMBL/GenBank/DDBJ whole genome shotgun (WGS) entry which is preliminary data.</text>
</comment>
<keyword evidence="5 7" id="KW-0234">DNA repair</keyword>
<evidence type="ECO:0000256" key="1">
    <source>
        <dbReference type="ARBA" id="ARBA00007452"/>
    </source>
</evidence>
<dbReference type="Pfam" id="PF11967">
    <property type="entry name" value="RecO_N"/>
    <property type="match status" value="1"/>
</dbReference>
<dbReference type="InterPro" id="IPR042242">
    <property type="entry name" value="RecO_C"/>
</dbReference>
<evidence type="ECO:0000313" key="10">
    <source>
        <dbReference type="Proteomes" id="UP000016960"/>
    </source>
</evidence>
<evidence type="ECO:0000256" key="2">
    <source>
        <dbReference type="ARBA" id="ARBA00021310"/>
    </source>
</evidence>
<dbReference type="SUPFAM" id="SSF57863">
    <property type="entry name" value="ArfGap/RecO-like zinc finger"/>
    <property type="match status" value="1"/>
</dbReference>
<dbReference type="AlphaFoldDB" id="U5DB58"/>
<dbReference type="PANTHER" id="PTHR33991">
    <property type="entry name" value="DNA REPAIR PROTEIN RECO"/>
    <property type="match status" value="1"/>
</dbReference>
<evidence type="ECO:0000259" key="8">
    <source>
        <dbReference type="Pfam" id="PF11967"/>
    </source>
</evidence>
<dbReference type="Gene3D" id="1.20.1440.120">
    <property type="entry name" value="Recombination protein O, C-terminal domain"/>
    <property type="match status" value="1"/>
</dbReference>
<dbReference type="InParanoid" id="U5DB58"/>
<organism evidence="9 10">
    <name type="scientific">Rubidibacter lacunae KORDI 51-2</name>
    <dbReference type="NCBI Taxonomy" id="582515"/>
    <lineage>
        <taxon>Bacteria</taxon>
        <taxon>Bacillati</taxon>
        <taxon>Cyanobacteriota</taxon>
        <taxon>Cyanophyceae</taxon>
        <taxon>Oscillatoriophycideae</taxon>
        <taxon>Chroococcales</taxon>
        <taxon>Aphanothecaceae</taxon>
        <taxon>Rubidibacter</taxon>
    </lineage>
</organism>
<evidence type="ECO:0000256" key="5">
    <source>
        <dbReference type="ARBA" id="ARBA00023204"/>
    </source>
</evidence>
<evidence type="ECO:0000256" key="3">
    <source>
        <dbReference type="ARBA" id="ARBA00022763"/>
    </source>
</evidence>
<dbReference type="InterPro" id="IPR012340">
    <property type="entry name" value="NA-bd_OB-fold"/>
</dbReference>
<dbReference type="InterPro" id="IPR022572">
    <property type="entry name" value="DNA_rep/recomb_RecO_N"/>
</dbReference>
<dbReference type="PANTHER" id="PTHR33991:SF1">
    <property type="entry name" value="DNA REPAIR PROTEIN RECO"/>
    <property type="match status" value="1"/>
</dbReference>
<keyword evidence="4 7" id="KW-0233">DNA recombination</keyword>
<dbReference type="HAMAP" id="MF_00201">
    <property type="entry name" value="RecO"/>
    <property type="match status" value="1"/>
</dbReference>
<comment type="similarity">
    <text evidence="1 7">Belongs to the RecO family.</text>
</comment>
<dbReference type="FunCoup" id="U5DB58">
    <property type="interactions" value="134"/>
</dbReference>
<feature type="domain" description="DNA replication/recombination mediator RecO N-terminal" evidence="8">
    <location>
        <begin position="1"/>
        <end position="80"/>
    </location>
</feature>
<dbReference type="Proteomes" id="UP000016960">
    <property type="component" value="Unassembled WGS sequence"/>
</dbReference>
<dbReference type="STRING" id="582515.KR51_00016280"/>
<keyword evidence="3 7" id="KW-0227">DNA damage</keyword>
<dbReference type="Gene3D" id="2.40.50.140">
    <property type="entry name" value="Nucleic acid-binding proteins"/>
    <property type="match status" value="1"/>
</dbReference>
<proteinExistence type="inferred from homology"/>
<evidence type="ECO:0000256" key="4">
    <source>
        <dbReference type="ARBA" id="ARBA00023172"/>
    </source>
</evidence>
<reference evidence="9 10" key="1">
    <citation type="submission" date="2013-05" db="EMBL/GenBank/DDBJ databases">
        <title>Draft genome sequence of Rubidibacter lacunae KORDI 51-2.</title>
        <authorList>
            <person name="Choi D.H."/>
            <person name="Noh J.H."/>
            <person name="Kwon K.-K."/>
            <person name="Lee J.-H."/>
            <person name="Ryu J.-Y."/>
        </authorList>
    </citation>
    <scope>NUCLEOTIDE SEQUENCE [LARGE SCALE GENOMIC DNA]</scope>
    <source>
        <strain evidence="9 10">KORDI 51-2</strain>
    </source>
</reference>